<protein>
    <recommendedName>
        <fullName evidence="4">L,D-transpeptidase</fullName>
    </recommendedName>
</protein>
<proteinExistence type="predicted"/>
<evidence type="ECO:0000256" key="1">
    <source>
        <dbReference type="SAM" id="MobiDB-lite"/>
    </source>
</evidence>
<dbReference type="STRING" id="553510.B1H19_18325"/>
<gene>
    <name evidence="2" type="ORF">B1H19_18325</name>
</gene>
<feature type="region of interest" description="Disordered" evidence="1">
    <location>
        <begin position="46"/>
        <end position="77"/>
    </location>
</feature>
<evidence type="ECO:0000313" key="3">
    <source>
        <dbReference type="Proteomes" id="UP000192726"/>
    </source>
</evidence>
<dbReference type="AlphaFoldDB" id="A0A1V0TSQ4"/>
<keyword evidence="3" id="KW-1185">Reference proteome</keyword>
<sequence length="198" mass="20201">MPGGWKGGTAVPAKSSTIVTALTVAALAAVGFLGYQADASAPDHLAARGESTGAGHSAQHGRSAKKDRTPHPAAIPAASGTGQRVVYSLGARRVWLVDAHGKALRTYQVTPSTVSPAAGSYRVTQRSVSLTGSDGLAIEHVVLFAKTDGVVIGFSAAVDGTVPKPSPTKRTGGVREYRADGKAMWDFALIGTKVVVVA</sequence>
<name>A0A1V0TSQ4_9ACTN</name>
<evidence type="ECO:0000313" key="2">
    <source>
        <dbReference type="EMBL" id="ARF55880.1"/>
    </source>
</evidence>
<reference evidence="2 3" key="1">
    <citation type="submission" date="2017-04" db="EMBL/GenBank/DDBJ databases">
        <title>Complete Genome Sequence of Streptomyces gilvosporeus F607, a Capable Producer of Natamycin.</title>
        <authorList>
            <person name="Zong G."/>
            <person name="Zhong C."/>
            <person name="Fu J."/>
            <person name="Qin R."/>
            <person name="Cao G."/>
        </authorList>
    </citation>
    <scope>NUCLEOTIDE SEQUENCE [LARGE SCALE GENOMIC DNA]</scope>
    <source>
        <strain evidence="2 3">F607</strain>
    </source>
</reference>
<dbReference type="Proteomes" id="UP000192726">
    <property type="component" value="Chromosome"/>
</dbReference>
<dbReference type="EMBL" id="CP020569">
    <property type="protein sequence ID" value="ARF55880.1"/>
    <property type="molecule type" value="Genomic_DNA"/>
</dbReference>
<organism evidence="2 3">
    <name type="scientific">Streptomyces gilvosporeus</name>
    <dbReference type="NCBI Taxonomy" id="553510"/>
    <lineage>
        <taxon>Bacteria</taxon>
        <taxon>Bacillati</taxon>
        <taxon>Actinomycetota</taxon>
        <taxon>Actinomycetes</taxon>
        <taxon>Kitasatosporales</taxon>
        <taxon>Streptomycetaceae</taxon>
        <taxon>Streptomyces</taxon>
    </lineage>
</organism>
<evidence type="ECO:0008006" key="4">
    <source>
        <dbReference type="Google" id="ProtNLM"/>
    </source>
</evidence>
<accession>A0A1V0TSQ4</accession>
<dbReference type="KEGG" id="sgv:B1H19_18325"/>